<comment type="caution">
    <text evidence="1">The sequence shown here is derived from an EMBL/GenBank/DDBJ whole genome shotgun (WGS) entry which is preliminary data.</text>
</comment>
<keyword evidence="2" id="KW-1185">Reference proteome</keyword>
<dbReference type="EMBL" id="CM042033">
    <property type="protein sequence ID" value="KAI3774312.1"/>
    <property type="molecule type" value="Genomic_DNA"/>
</dbReference>
<organism evidence="1 2">
    <name type="scientific">Smallanthus sonchifolius</name>
    <dbReference type="NCBI Taxonomy" id="185202"/>
    <lineage>
        <taxon>Eukaryota</taxon>
        <taxon>Viridiplantae</taxon>
        <taxon>Streptophyta</taxon>
        <taxon>Embryophyta</taxon>
        <taxon>Tracheophyta</taxon>
        <taxon>Spermatophyta</taxon>
        <taxon>Magnoliopsida</taxon>
        <taxon>eudicotyledons</taxon>
        <taxon>Gunneridae</taxon>
        <taxon>Pentapetalae</taxon>
        <taxon>asterids</taxon>
        <taxon>campanulids</taxon>
        <taxon>Asterales</taxon>
        <taxon>Asteraceae</taxon>
        <taxon>Asteroideae</taxon>
        <taxon>Heliantheae alliance</taxon>
        <taxon>Millerieae</taxon>
        <taxon>Smallanthus</taxon>
    </lineage>
</organism>
<proteinExistence type="predicted"/>
<evidence type="ECO:0000313" key="2">
    <source>
        <dbReference type="Proteomes" id="UP001056120"/>
    </source>
</evidence>
<protein>
    <submittedName>
        <fullName evidence="1">Uncharacterized protein</fullName>
    </submittedName>
</protein>
<dbReference type="Proteomes" id="UP001056120">
    <property type="component" value="Linkage Group LG16"/>
</dbReference>
<reference evidence="2" key="1">
    <citation type="journal article" date="2022" name="Mol. Ecol. Resour.">
        <title>The genomes of chicory, endive, great burdock and yacon provide insights into Asteraceae palaeo-polyploidization history and plant inulin production.</title>
        <authorList>
            <person name="Fan W."/>
            <person name="Wang S."/>
            <person name="Wang H."/>
            <person name="Wang A."/>
            <person name="Jiang F."/>
            <person name="Liu H."/>
            <person name="Zhao H."/>
            <person name="Xu D."/>
            <person name="Zhang Y."/>
        </authorList>
    </citation>
    <scope>NUCLEOTIDE SEQUENCE [LARGE SCALE GENOMIC DNA]</scope>
    <source>
        <strain evidence="2">cv. Yunnan</strain>
    </source>
</reference>
<name>A0ACB9FUS6_9ASTR</name>
<evidence type="ECO:0000313" key="1">
    <source>
        <dbReference type="EMBL" id="KAI3774312.1"/>
    </source>
</evidence>
<gene>
    <name evidence="1" type="ORF">L1987_48862</name>
</gene>
<sequence length="82" mass="9142">MKIRGQRYSKSWSKDGDGCFLCKGTQTEWGIVTGSSSEWVGLVAEMVVDVVAEKTDDTCYILKKGIATLDDEYGIEIEAKWD</sequence>
<reference evidence="1 2" key="2">
    <citation type="journal article" date="2022" name="Mol. Ecol. Resour.">
        <title>The genomes of chicory, endive, great burdock and yacon provide insights into Asteraceae paleo-polyploidization history and plant inulin production.</title>
        <authorList>
            <person name="Fan W."/>
            <person name="Wang S."/>
            <person name="Wang H."/>
            <person name="Wang A."/>
            <person name="Jiang F."/>
            <person name="Liu H."/>
            <person name="Zhao H."/>
            <person name="Xu D."/>
            <person name="Zhang Y."/>
        </authorList>
    </citation>
    <scope>NUCLEOTIDE SEQUENCE [LARGE SCALE GENOMIC DNA]</scope>
    <source>
        <strain evidence="2">cv. Yunnan</strain>
        <tissue evidence="1">Leaves</tissue>
    </source>
</reference>
<accession>A0ACB9FUS6</accession>